<feature type="transmembrane region" description="Helical" evidence="1">
    <location>
        <begin position="21"/>
        <end position="41"/>
    </location>
</feature>
<dbReference type="eggNOG" id="COG2755">
    <property type="taxonomic scope" value="Bacteria"/>
</dbReference>
<organism evidence="2 3">
    <name type="scientific">Solobacterium moorei F0204</name>
    <dbReference type="NCBI Taxonomy" id="706433"/>
    <lineage>
        <taxon>Bacteria</taxon>
        <taxon>Bacillati</taxon>
        <taxon>Bacillota</taxon>
        <taxon>Erysipelotrichia</taxon>
        <taxon>Erysipelotrichales</taxon>
        <taxon>Erysipelotrichaceae</taxon>
        <taxon>Solobacterium</taxon>
    </lineage>
</organism>
<evidence type="ECO:0000313" key="3">
    <source>
        <dbReference type="Proteomes" id="UP000004097"/>
    </source>
</evidence>
<sequence>MGYFLEEVNDSMRRVHQHFKHFVLFTLVLSILFMLIQIPFYKGREYGYQYKYVMAKLKYLSMEKDNSIDVMFLGDSEGKAAFDPVTLFHNQGVSSFNLCTNYQWSVDTLALIKKMYQYQSPKLVVMETNFFLTALRKKRILLAKYLPIFNYHELYKEYLLYPESADKWKGFSATNQAMPYTGTLDYMTADSTSYPVDSWTLEYMRQIKEILDQHGTQLLMVSAPNPLNWTTSKHNALQAWCDQNNVTYVDYNLRPEELNINWLTDSRDGGDHLNYSGSVKFMNALGKYLQENYELTDHRNDSTYSQWEADYQALFGGTK</sequence>
<dbReference type="STRING" id="706433.HMPREF9430_00470"/>
<keyword evidence="1" id="KW-0812">Transmembrane</keyword>
<proteinExistence type="predicted"/>
<accession>E7MLQ7</accession>
<dbReference type="SUPFAM" id="SSF52266">
    <property type="entry name" value="SGNH hydrolase"/>
    <property type="match status" value="1"/>
</dbReference>
<evidence type="ECO:0000256" key="1">
    <source>
        <dbReference type="SAM" id="Phobius"/>
    </source>
</evidence>
<dbReference type="HOGENOM" id="CLU_041407_1_0_9"/>
<protein>
    <recommendedName>
        <fullName evidence="4">SGNH/GDSL hydrolase family protein</fullName>
    </recommendedName>
</protein>
<dbReference type="AlphaFoldDB" id="E7MLQ7"/>
<evidence type="ECO:0008006" key="4">
    <source>
        <dbReference type="Google" id="ProtNLM"/>
    </source>
</evidence>
<name>E7MLQ7_9FIRM</name>
<comment type="caution">
    <text evidence="2">The sequence shown here is derived from an EMBL/GenBank/DDBJ whole genome shotgun (WGS) entry which is preliminary data.</text>
</comment>
<keyword evidence="3" id="KW-1185">Reference proteome</keyword>
<reference evidence="2 3" key="1">
    <citation type="submission" date="2010-08" db="EMBL/GenBank/DDBJ databases">
        <authorList>
            <person name="Weinstock G."/>
            <person name="Sodergren E."/>
            <person name="Clifton S."/>
            <person name="Fulton L."/>
            <person name="Fulton B."/>
            <person name="Courtney L."/>
            <person name="Fronick C."/>
            <person name="Harrison M."/>
            <person name="Strong C."/>
            <person name="Farmer C."/>
            <person name="Delahaunty K."/>
            <person name="Markovic C."/>
            <person name="Hall O."/>
            <person name="Minx P."/>
            <person name="Tomlinson C."/>
            <person name="Mitreva M."/>
            <person name="Hou S."/>
            <person name="Chen J."/>
            <person name="Wollam A."/>
            <person name="Pepin K.H."/>
            <person name="Johnson M."/>
            <person name="Bhonagiri V."/>
            <person name="Zhang X."/>
            <person name="Suruliraj S."/>
            <person name="Warren W."/>
            <person name="Chinwalla A."/>
            <person name="Mardis E.R."/>
            <person name="Wilson R.K."/>
        </authorList>
    </citation>
    <scope>NUCLEOTIDE SEQUENCE [LARGE SCALE GENOMIC DNA]</scope>
    <source>
        <strain evidence="2 3">F0204</strain>
    </source>
</reference>
<dbReference type="Proteomes" id="UP000004097">
    <property type="component" value="Unassembled WGS sequence"/>
</dbReference>
<gene>
    <name evidence="2" type="ORF">HMPREF9430_00470</name>
</gene>
<keyword evidence="1" id="KW-1133">Transmembrane helix</keyword>
<dbReference type="EMBL" id="AECQ01000006">
    <property type="protein sequence ID" value="EFW25048.1"/>
    <property type="molecule type" value="Genomic_DNA"/>
</dbReference>
<keyword evidence="1" id="KW-0472">Membrane</keyword>
<evidence type="ECO:0000313" key="2">
    <source>
        <dbReference type="EMBL" id="EFW25048.1"/>
    </source>
</evidence>